<feature type="binding site" evidence="2">
    <location>
        <position position="101"/>
    </location>
    <ligand>
        <name>Mg(2+)</name>
        <dbReference type="ChEBI" id="CHEBI:18420"/>
    </ligand>
</feature>
<keyword evidence="2" id="KW-0067">ATP-binding</keyword>
<feature type="binding site" evidence="2">
    <location>
        <position position="162"/>
    </location>
    <ligand>
        <name>Mg(2+)</name>
        <dbReference type="ChEBI" id="CHEBI:18420"/>
    </ligand>
</feature>
<dbReference type="Proteomes" id="UP001163336">
    <property type="component" value="Chromosome"/>
</dbReference>
<dbReference type="HAMAP" id="MF_00336">
    <property type="entry name" value="BioD"/>
    <property type="match status" value="1"/>
</dbReference>
<comment type="similarity">
    <text evidence="2">Belongs to the dethiobiotin synthetase family.</text>
</comment>
<keyword evidence="2" id="KW-0479">Metal-binding</keyword>
<keyword evidence="2" id="KW-0436">Ligase</keyword>
<feature type="compositionally biased region" description="Low complexity" evidence="3">
    <location>
        <begin position="20"/>
        <end position="39"/>
    </location>
</feature>
<feature type="binding site" evidence="2">
    <location>
        <begin position="251"/>
        <end position="253"/>
    </location>
    <ligand>
        <name>ATP</name>
        <dbReference type="ChEBI" id="CHEBI:30616"/>
    </ligand>
</feature>
<name>A0ABN6T340_9BURK</name>
<keyword evidence="2" id="KW-0547">Nucleotide-binding</keyword>
<dbReference type="EMBL" id="AP026966">
    <property type="protein sequence ID" value="BDT56679.1"/>
    <property type="molecule type" value="Genomic_DNA"/>
</dbReference>
<dbReference type="PANTHER" id="PTHR43210">
    <property type="entry name" value="DETHIOBIOTIN SYNTHETASE"/>
    <property type="match status" value="1"/>
</dbReference>
<evidence type="ECO:0000256" key="2">
    <source>
        <dbReference type="HAMAP-Rule" id="MF_00336"/>
    </source>
</evidence>
<comment type="subunit">
    <text evidence="2">Homodimer.</text>
</comment>
<dbReference type="NCBIfam" id="TIGR00347">
    <property type="entry name" value="bioD"/>
    <property type="match status" value="1"/>
</dbReference>
<comment type="pathway">
    <text evidence="2">Cofactor biosynthesis; biotin biosynthesis; biotin from 7,8-diaminononanoate: step 1/2.</text>
</comment>
<comment type="subcellular location">
    <subcellularLocation>
        <location evidence="2">Cytoplasm</location>
    </subcellularLocation>
</comment>
<keyword evidence="2" id="KW-0963">Cytoplasm</keyword>
<dbReference type="InterPro" id="IPR027417">
    <property type="entry name" value="P-loop_NTPase"/>
</dbReference>
<keyword evidence="1 2" id="KW-0093">Biotin biosynthesis</keyword>
<keyword evidence="2" id="KW-0460">Magnesium</keyword>
<dbReference type="SUPFAM" id="SSF52540">
    <property type="entry name" value="P-loop containing nucleoside triphosphate hydrolases"/>
    <property type="match status" value="1"/>
</dbReference>
<organism evidence="4 5">
    <name type="scientific">Massilia varians</name>
    <dbReference type="NCBI Taxonomy" id="457921"/>
    <lineage>
        <taxon>Bacteria</taxon>
        <taxon>Pseudomonadati</taxon>
        <taxon>Pseudomonadota</taxon>
        <taxon>Betaproteobacteria</taxon>
        <taxon>Burkholderiales</taxon>
        <taxon>Oxalobacteraceae</taxon>
        <taxon>Telluria group</taxon>
        <taxon>Massilia</taxon>
    </lineage>
</organism>
<dbReference type="CDD" id="cd03109">
    <property type="entry name" value="DTBS"/>
    <property type="match status" value="1"/>
</dbReference>
<comment type="caution">
    <text evidence="2">Lacks conserved residue(s) required for the propagation of feature annotation.</text>
</comment>
<gene>
    <name evidence="2 4" type="primary">bioD</name>
    <name evidence="4" type="ORF">MasN3_01730</name>
</gene>
<proteinExistence type="inferred from homology"/>
<comment type="catalytic activity">
    <reaction evidence="2">
        <text>(7R,8S)-7,8-diammoniononanoate + CO2 + ATP = (4R,5S)-dethiobiotin + ADP + phosphate + 3 H(+)</text>
        <dbReference type="Rhea" id="RHEA:15805"/>
        <dbReference type="ChEBI" id="CHEBI:15378"/>
        <dbReference type="ChEBI" id="CHEBI:16526"/>
        <dbReference type="ChEBI" id="CHEBI:30616"/>
        <dbReference type="ChEBI" id="CHEBI:43474"/>
        <dbReference type="ChEBI" id="CHEBI:149469"/>
        <dbReference type="ChEBI" id="CHEBI:149473"/>
        <dbReference type="ChEBI" id="CHEBI:456216"/>
        <dbReference type="EC" id="6.3.3.3"/>
    </reaction>
</comment>
<dbReference type="Pfam" id="PF13500">
    <property type="entry name" value="AAA_26"/>
    <property type="match status" value="1"/>
</dbReference>
<dbReference type="PANTHER" id="PTHR43210:SF5">
    <property type="entry name" value="DETHIOBIOTIN SYNTHETASE"/>
    <property type="match status" value="1"/>
</dbReference>
<keyword evidence="5" id="KW-1185">Reference proteome</keyword>
<evidence type="ECO:0000256" key="3">
    <source>
        <dbReference type="SAM" id="MobiDB-lite"/>
    </source>
</evidence>
<sequence length="280" mass="29218">MKNLNEPDRPLALTPVLTVPGSAGAPAATEAPADPQPEALPVEGVPSRFCCFVTGTDTEIGKTLVSAAILHKLASSGRRACGMKPVAAGAEMRDGELHNEDADMLRAAGNVHLPGSITTPFMLKEPAAPHIAAALEGVTIEPVPILAAYTEIHAASDAVVVEGVGGFRVPFNDDFDSADLAAQLNLPVILVVGMRLGCISHALLTVEAIVSRGLVLAGWVANTVDPDMPFELDNIKALEQRIPAPLLGHVPRLQDPTAQAAAEYIDLAGLPGWHSPRVQT</sequence>
<protein>
    <recommendedName>
        <fullName evidence="2">ATP-dependent dethiobiotin synthetase BioD</fullName>
        <ecNumber evidence="2">6.3.3.3</ecNumber>
    </recommendedName>
    <alternativeName>
        <fullName evidence="2">DTB synthetase</fullName>
        <shortName evidence="2">DTBS</shortName>
    </alternativeName>
    <alternativeName>
        <fullName evidence="2">Dethiobiotin synthase</fullName>
    </alternativeName>
</protein>
<dbReference type="RefSeq" id="WP_281911485.1">
    <property type="nucleotide sequence ID" value="NZ_AP026966.1"/>
</dbReference>
<evidence type="ECO:0000256" key="1">
    <source>
        <dbReference type="ARBA" id="ARBA00022756"/>
    </source>
</evidence>
<feature type="active site" evidence="2">
    <location>
        <position position="84"/>
    </location>
</feature>
<evidence type="ECO:0000313" key="5">
    <source>
        <dbReference type="Proteomes" id="UP001163336"/>
    </source>
</evidence>
<dbReference type="EC" id="6.3.3.3" evidence="2"/>
<feature type="binding site" evidence="2">
    <location>
        <begin position="222"/>
        <end position="223"/>
    </location>
    <ligand>
        <name>ATP</name>
        <dbReference type="ChEBI" id="CHEBI:30616"/>
    </ligand>
</feature>
<feature type="binding site" evidence="2">
    <location>
        <begin position="162"/>
        <end position="165"/>
    </location>
    <ligand>
        <name>ATP</name>
        <dbReference type="ChEBI" id="CHEBI:30616"/>
    </ligand>
</feature>
<comment type="function">
    <text evidence="2">Catalyzes a mechanistically unusual reaction, the ATP-dependent insertion of CO2 between the N7 and N8 nitrogen atoms of 7,8-diaminopelargonic acid (DAPA, also called 7,8-diammoniononanoate) to form a ureido ring.</text>
</comment>
<dbReference type="Gene3D" id="3.40.50.300">
    <property type="entry name" value="P-loop containing nucleotide triphosphate hydrolases"/>
    <property type="match status" value="1"/>
</dbReference>
<feature type="binding site" evidence="2">
    <location>
        <position position="63"/>
    </location>
    <ligand>
        <name>Mg(2+)</name>
        <dbReference type="ChEBI" id="CHEBI:18420"/>
    </ligand>
</feature>
<dbReference type="InterPro" id="IPR004472">
    <property type="entry name" value="DTB_synth_BioD"/>
</dbReference>
<accession>A0ABN6T340</accession>
<reference evidence="4" key="1">
    <citation type="submission" date="2022-11" db="EMBL/GenBank/DDBJ databases">
        <title>Isolation and characterization of PLA-degrading bacterium Massilia sp. from Antarctic soil.</title>
        <authorList>
            <person name="Sato K."/>
            <person name="Gomez-Fuentes C."/>
            <person name="Ahmad S.A."/>
            <person name="Zulkharnain A."/>
        </authorList>
    </citation>
    <scope>NUCLEOTIDE SEQUENCE</scope>
    <source>
        <strain evidence="4">N-3</strain>
    </source>
</reference>
<feature type="binding site" evidence="2">
    <location>
        <position position="101"/>
    </location>
    <ligand>
        <name>ATP</name>
        <dbReference type="ChEBI" id="CHEBI:30616"/>
    </ligand>
</feature>
<feature type="binding site" evidence="2">
    <location>
        <begin position="59"/>
        <end position="64"/>
    </location>
    <ligand>
        <name>ATP</name>
        <dbReference type="ChEBI" id="CHEBI:30616"/>
    </ligand>
</feature>
<comment type="cofactor">
    <cofactor evidence="2">
        <name>Mg(2+)</name>
        <dbReference type="ChEBI" id="CHEBI:18420"/>
    </cofactor>
</comment>
<evidence type="ECO:0000313" key="4">
    <source>
        <dbReference type="EMBL" id="BDT56679.1"/>
    </source>
</evidence>
<feature type="region of interest" description="Disordered" evidence="3">
    <location>
        <begin position="1"/>
        <end position="39"/>
    </location>
</feature>